<reference evidence="9" key="2">
    <citation type="journal article" date="2023" name="IMA Fungus">
        <title>Comparative genomic study of the Penicillium genus elucidates a diverse pangenome and 15 lateral gene transfer events.</title>
        <authorList>
            <person name="Petersen C."/>
            <person name="Sorensen T."/>
            <person name="Nielsen M.R."/>
            <person name="Sondergaard T.E."/>
            <person name="Sorensen J.L."/>
            <person name="Fitzpatrick D.A."/>
            <person name="Frisvad J.C."/>
            <person name="Nielsen K.L."/>
        </authorList>
    </citation>
    <scope>NUCLEOTIDE SEQUENCE</scope>
    <source>
        <strain evidence="9">IBT 29677</strain>
    </source>
</reference>
<dbReference type="GO" id="GO:0072330">
    <property type="term" value="P:monocarboxylic acid biosynthetic process"/>
    <property type="evidence" value="ECO:0007669"/>
    <property type="project" value="UniProtKB-ARBA"/>
</dbReference>
<keyword evidence="3" id="KW-0479">Metal-binding</keyword>
<gene>
    <name evidence="9" type="ORF">N7509_014151</name>
</gene>
<keyword evidence="4 8" id="KW-0732">Signal</keyword>
<dbReference type="GO" id="GO:0017000">
    <property type="term" value="P:antibiotic biosynthetic process"/>
    <property type="evidence" value="ECO:0007669"/>
    <property type="project" value="UniProtKB-ARBA"/>
</dbReference>
<evidence type="ECO:0000256" key="7">
    <source>
        <dbReference type="ARBA" id="ARBA00023157"/>
    </source>
</evidence>
<evidence type="ECO:0000256" key="2">
    <source>
        <dbReference type="ARBA" id="ARBA00022487"/>
    </source>
</evidence>
<dbReference type="Pfam" id="PF07519">
    <property type="entry name" value="Tannase"/>
    <property type="match status" value="1"/>
</dbReference>
<dbReference type="AlphaFoldDB" id="A0A9W9S1Y1"/>
<comment type="caution">
    <text evidence="9">The sequence shown here is derived from an EMBL/GenBank/DDBJ whole genome shotgun (WGS) entry which is preliminary data.</text>
</comment>
<feature type="chain" id="PRO_5041013676" description="Carboxylic ester hydrolase" evidence="8">
    <location>
        <begin position="21"/>
        <end position="541"/>
    </location>
</feature>
<dbReference type="GeneID" id="81377768"/>
<keyword evidence="5 8" id="KW-0378">Hydrolase</keyword>
<reference evidence="9" key="1">
    <citation type="submission" date="2022-12" db="EMBL/GenBank/DDBJ databases">
        <authorList>
            <person name="Petersen C."/>
        </authorList>
    </citation>
    <scope>NUCLEOTIDE SEQUENCE</scope>
    <source>
        <strain evidence="9">IBT 29677</strain>
    </source>
</reference>
<evidence type="ECO:0000256" key="1">
    <source>
        <dbReference type="ARBA" id="ARBA00006249"/>
    </source>
</evidence>
<keyword evidence="6" id="KW-0106">Calcium</keyword>
<keyword evidence="7" id="KW-1015">Disulfide bond</keyword>
<dbReference type="GO" id="GO:0046872">
    <property type="term" value="F:metal ion binding"/>
    <property type="evidence" value="ECO:0007669"/>
    <property type="project" value="UniProtKB-KW"/>
</dbReference>
<evidence type="ECO:0000256" key="8">
    <source>
        <dbReference type="RuleBase" id="RU361238"/>
    </source>
</evidence>
<organism evidence="9 10">
    <name type="scientific">Penicillium cosmopolitanum</name>
    <dbReference type="NCBI Taxonomy" id="1131564"/>
    <lineage>
        <taxon>Eukaryota</taxon>
        <taxon>Fungi</taxon>
        <taxon>Dikarya</taxon>
        <taxon>Ascomycota</taxon>
        <taxon>Pezizomycotina</taxon>
        <taxon>Eurotiomycetes</taxon>
        <taxon>Eurotiomycetidae</taxon>
        <taxon>Eurotiales</taxon>
        <taxon>Aspergillaceae</taxon>
        <taxon>Penicillium</taxon>
    </lineage>
</organism>
<dbReference type="PANTHER" id="PTHR33938">
    <property type="entry name" value="FERULOYL ESTERASE B-RELATED"/>
    <property type="match status" value="1"/>
</dbReference>
<sequence length="541" mass="58835">MRCTTLYASLVTSLVALSEAFSHRSTCTKFNFQHALPKEATVLSTAFVEAGGSYGEGAPDIAYPSNSTYLPELCAVIVNVTTSAISSYRFGLFLPSQWNDRFLAVGNGGFAGGINWLSMGNGVTYGHAVVSTDTGHNSTSLDVSWALDNEEKRKDFGFRAIHGSVVLGKALTEAFYLRDIQYSYYTGSSTGGRQGLKEVQLHADSFDGVLIGAPAWWTSHQQPWTSKVATYNLPVSSPNHIPSDLFAVIANQVVKHCDILDGVVDGIVSSPSECNLESLELACDTETANASACLTAPQLQTLQEIYANYTVDGQLIFPGMELGSEATWSMLLSGDAPSGLGDGYIQNFVLNDPDWTWEQYNDSIVSLAEKIDPGECTAWDYSSLDKFRDRGGKLFLFHGLADGGIVPRSSGVFYERTLALLGGLDAVRDWFRLFYIPGMEHVGDTPVGAPWFISGGSQASRLGSNAWAGRNRLEDPQHDALLALMDWVENGMVIKQVIATTWTNSTDPTSGVLRQRPLCPYPEKQVYIGGNEKVPESWKCV</sequence>
<dbReference type="SUPFAM" id="SSF53474">
    <property type="entry name" value="alpha/beta-Hydrolases"/>
    <property type="match status" value="1"/>
</dbReference>
<keyword evidence="2" id="KW-0719">Serine esterase</keyword>
<keyword evidence="10" id="KW-1185">Reference proteome</keyword>
<accession>A0A9W9S1Y1</accession>
<evidence type="ECO:0000313" key="10">
    <source>
        <dbReference type="Proteomes" id="UP001147747"/>
    </source>
</evidence>
<dbReference type="PANTHER" id="PTHR33938:SF2">
    <property type="entry name" value="CARBOXYLIC ESTER HYDROLASE"/>
    <property type="match status" value="1"/>
</dbReference>
<dbReference type="OrthoDB" id="3039123at2759"/>
<dbReference type="RefSeq" id="XP_056480777.1">
    <property type="nucleotide sequence ID" value="XM_056638788.1"/>
</dbReference>
<dbReference type="EC" id="3.1.1.-" evidence="8"/>
<evidence type="ECO:0000256" key="4">
    <source>
        <dbReference type="ARBA" id="ARBA00022729"/>
    </source>
</evidence>
<dbReference type="GO" id="GO:0030600">
    <property type="term" value="F:feruloyl esterase activity"/>
    <property type="evidence" value="ECO:0007669"/>
    <property type="project" value="UniProtKB-ARBA"/>
</dbReference>
<dbReference type="InterPro" id="IPR029058">
    <property type="entry name" value="AB_hydrolase_fold"/>
</dbReference>
<protein>
    <recommendedName>
        <fullName evidence="8">Carboxylic ester hydrolase</fullName>
        <ecNumber evidence="8">3.1.1.-</ecNumber>
    </recommendedName>
</protein>
<dbReference type="EMBL" id="JAPZBU010000013">
    <property type="protein sequence ID" value="KAJ5369539.1"/>
    <property type="molecule type" value="Genomic_DNA"/>
</dbReference>
<feature type="signal peptide" evidence="8">
    <location>
        <begin position="1"/>
        <end position="20"/>
    </location>
</feature>
<evidence type="ECO:0000256" key="6">
    <source>
        <dbReference type="ARBA" id="ARBA00022837"/>
    </source>
</evidence>
<dbReference type="InterPro" id="IPR011118">
    <property type="entry name" value="Tannase/feruloyl_esterase"/>
</dbReference>
<evidence type="ECO:0000313" key="9">
    <source>
        <dbReference type="EMBL" id="KAJ5369539.1"/>
    </source>
</evidence>
<evidence type="ECO:0000256" key="3">
    <source>
        <dbReference type="ARBA" id="ARBA00022723"/>
    </source>
</evidence>
<name>A0A9W9S1Y1_9EURO</name>
<dbReference type="Proteomes" id="UP001147747">
    <property type="component" value="Unassembled WGS sequence"/>
</dbReference>
<evidence type="ECO:0000256" key="5">
    <source>
        <dbReference type="ARBA" id="ARBA00022801"/>
    </source>
</evidence>
<proteinExistence type="inferred from homology"/>
<comment type="similarity">
    <text evidence="1 8">Belongs to the tannase family.</text>
</comment>